<dbReference type="OMA" id="GCETKFV"/>
<evidence type="ECO:0000256" key="1">
    <source>
        <dbReference type="ARBA" id="ARBA00006290"/>
    </source>
</evidence>
<dbReference type="HOGENOM" id="CLU_117940_1_0_1"/>
<evidence type="ECO:0000256" key="2">
    <source>
        <dbReference type="SAM" id="MobiDB-lite"/>
    </source>
</evidence>
<protein>
    <recommendedName>
        <fullName evidence="5">WASH complex subunit 3</fullName>
    </recommendedName>
</protein>
<evidence type="ECO:0000313" key="4">
    <source>
        <dbReference type="Proteomes" id="UP000000305"/>
    </source>
</evidence>
<sequence>MENKGLPFFGPTVEFSSVPPIETKRILSYFNQFVSNSVQLLNKFAIICDTKLLDLNFRLQDVEATLAILEAKLASVPALETTSIPAIPPSVPAISSESVPVAASVQIPPSAVPPVFAEDVSSVHQTAVAPPNPEILRFVKMLAFGVPLMAVEQKMRAEGYDPSLLNSGKVDVTKAPAPRSTHSSSDDEESNSDDY</sequence>
<proteinExistence type="inferred from homology"/>
<dbReference type="EMBL" id="GL732573">
    <property type="protein sequence ID" value="EFX75800.1"/>
    <property type="molecule type" value="Genomic_DNA"/>
</dbReference>
<dbReference type="FunCoup" id="E9GXI7">
    <property type="interactions" value="962"/>
</dbReference>
<dbReference type="OrthoDB" id="268027at2759"/>
<dbReference type="PANTHER" id="PTHR13015">
    <property type="entry name" value="PROTEIN AD-016-RELATED"/>
    <property type="match status" value="1"/>
</dbReference>
<reference evidence="3 4" key="1">
    <citation type="journal article" date="2011" name="Science">
        <title>The ecoresponsive genome of Daphnia pulex.</title>
        <authorList>
            <person name="Colbourne J.K."/>
            <person name="Pfrender M.E."/>
            <person name="Gilbert D."/>
            <person name="Thomas W.K."/>
            <person name="Tucker A."/>
            <person name="Oakley T.H."/>
            <person name="Tokishita S."/>
            <person name="Aerts A."/>
            <person name="Arnold G.J."/>
            <person name="Basu M.K."/>
            <person name="Bauer D.J."/>
            <person name="Caceres C.E."/>
            <person name="Carmel L."/>
            <person name="Casola C."/>
            <person name="Choi J.H."/>
            <person name="Detter J.C."/>
            <person name="Dong Q."/>
            <person name="Dusheyko S."/>
            <person name="Eads B.D."/>
            <person name="Frohlich T."/>
            <person name="Geiler-Samerotte K.A."/>
            <person name="Gerlach D."/>
            <person name="Hatcher P."/>
            <person name="Jogdeo S."/>
            <person name="Krijgsveld J."/>
            <person name="Kriventseva E.V."/>
            <person name="Kultz D."/>
            <person name="Laforsch C."/>
            <person name="Lindquist E."/>
            <person name="Lopez J."/>
            <person name="Manak J.R."/>
            <person name="Muller J."/>
            <person name="Pangilinan J."/>
            <person name="Patwardhan R.P."/>
            <person name="Pitluck S."/>
            <person name="Pritham E.J."/>
            <person name="Rechtsteiner A."/>
            <person name="Rho M."/>
            <person name="Rogozin I.B."/>
            <person name="Sakarya O."/>
            <person name="Salamov A."/>
            <person name="Schaack S."/>
            <person name="Shapiro H."/>
            <person name="Shiga Y."/>
            <person name="Skalitzky C."/>
            <person name="Smith Z."/>
            <person name="Souvorov A."/>
            <person name="Sung W."/>
            <person name="Tang Z."/>
            <person name="Tsuchiya D."/>
            <person name="Tu H."/>
            <person name="Vos H."/>
            <person name="Wang M."/>
            <person name="Wolf Y.I."/>
            <person name="Yamagata H."/>
            <person name="Yamada T."/>
            <person name="Ye Y."/>
            <person name="Shaw J.R."/>
            <person name="Andrews J."/>
            <person name="Crease T.J."/>
            <person name="Tang H."/>
            <person name="Lucas S.M."/>
            <person name="Robertson H.M."/>
            <person name="Bork P."/>
            <person name="Koonin E.V."/>
            <person name="Zdobnov E.M."/>
            <person name="Grigoriev I.V."/>
            <person name="Lynch M."/>
            <person name="Boore J.L."/>
        </authorList>
    </citation>
    <scope>NUCLEOTIDE SEQUENCE [LARGE SCALE GENOMIC DNA]</scope>
</reference>
<keyword evidence="4" id="KW-1185">Reference proteome</keyword>
<dbReference type="GO" id="GO:0071203">
    <property type="term" value="C:WASH complex"/>
    <property type="evidence" value="ECO:0000318"/>
    <property type="project" value="GO_Central"/>
</dbReference>
<comment type="similarity">
    <text evidence="1">Belongs to the CCDC53 family.</text>
</comment>
<dbReference type="GO" id="GO:0006887">
    <property type="term" value="P:exocytosis"/>
    <property type="evidence" value="ECO:0000318"/>
    <property type="project" value="GO_Central"/>
</dbReference>
<dbReference type="KEGG" id="dpx:DAPPUDRAFT_306616"/>
<dbReference type="InParanoid" id="E9GXI7"/>
<evidence type="ECO:0008006" key="5">
    <source>
        <dbReference type="Google" id="ProtNLM"/>
    </source>
</evidence>
<evidence type="ECO:0000313" key="3">
    <source>
        <dbReference type="EMBL" id="EFX75800.1"/>
    </source>
</evidence>
<dbReference type="eggNOG" id="KOG4496">
    <property type="taxonomic scope" value="Eukaryota"/>
</dbReference>
<dbReference type="PANTHER" id="PTHR13015:SF0">
    <property type="entry name" value="WASH COMPLEX SUBUNIT 3"/>
    <property type="match status" value="1"/>
</dbReference>
<dbReference type="Pfam" id="PF10152">
    <property type="entry name" value="CCDC53"/>
    <property type="match status" value="1"/>
</dbReference>
<accession>E9GXI7</accession>
<dbReference type="AlphaFoldDB" id="E9GXI7"/>
<name>E9GXI7_DAPPU</name>
<dbReference type="InterPro" id="IPR019309">
    <property type="entry name" value="WASHC3"/>
</dbReference>
<organism evidence="3 4">
    <name type="scientific">Daphnia pulex</name>
    <name type="common">Water flea</name>
    <dbReference type="NCBI Taxonomy" id="6669"/>
    <lineage>
        <taxon>Eukaryota</taxon>
        <taxon>Metazoa</taxon>
        <taxon>Ecdysozoa</taxon>
        <taxon>Arthropoda</taxon>
        <taxon>Crustacea</taxon>
        <taxon>Branchiopoda</taxon>
        <taxon>Diplostraca</taxon>
        <taxon>Cladocera</taxon>
        <taxon>Anomopoda</taxon>
        <taxon>Daphniidae</taxon>
        <taxon>Daphnia</taxon>
    </lineage>
</organism>
<dbReference type="Proteomes" id="UP000000305">
    <property type="component" value="Unassembled WGS sequence"/>
</dbReference>
<gene>
    <name evidence="3" type="ORF">DAPPUDRAFT_306616</name>
</gene>
<feature type="region of interest" description="Disordered" evidence="2">
    <location>
        <begin position="160"/>
        <end position="195"/>
    </location>
</feature>
<feature type="compositionally biased region" description="Acidic residues" evidence="2">
    <location>
        <begin position="186"/>
        <end position="195"/>
    </location>
</feature>
<dbReference type="STRING" id="6669.E9GXI7"/>
<dbReference type="Gene3D" id="1.20.5.110">
    <property type="match status" value="1"/>
</dbReference>
<dbReference type="GO" id="GO:0030041">
    <property type="term" value="P:actin filament polymerization"/>
    <property type="evidence" value="ECO:0000318"/>
    <property type="project" value="GO_Central"/>
</dbReference>